<name>A0A210PA46_9LACO</name>
<evidence type="ECO:0000313" key="2">
    <source>
        <dbReference type="Proteomes" id="UP000196649"/>
    </source>
</evidence>
<comment type="caution">
    <text evidence="1">The sequence shown here is derived from an EMBL/GenBank/DDBJ whole genome shotgun (WGS) entry which is preliminary data.</text>
</comment>
<sequence>MNDKLFITTFTDPMMGLSYESMPTFRKLETHFGDKIVFNTKMAGLVKNVYDLVDYNDLKLYGKKVALNKYKAKLAEIYLQEERIAHLPIIMNNFRLFDEEHTSSLPLNRAYKAVELLDKTKSEQFLYNLRYSTVVETNPTTHTDELVKVAVKTGLPKDQFLKAYESKKSQEALDKDFEIFKILNINTLPTYLLQYKDQAALITSLAKYEDFIQVINKLTKKEIRGKRTKPTVQNIYDFIKKHPVISSNEMIEAFRLKDNDELLGIIAPLVNKSKISFKKVKSSYFIEKNNES</sequence>
<evidence type="ECO:0000313" key="1">
    <source>
        <dbReference type="EMBL" id="OWF33344.1"/>
    </source>
</evidence>
<dbReference type="EMBL" id="MXAL01000004">
    <property type="protein sequence ID" value="OWF33344.1"/>
    <property type="molecule type" value="Genomic_DNA"/>
</dbReference>
<gene>
    <name evidence="1" type="ORF">LKACC12383_00950</name>
</gene>
<dbReference type="Pfam" id="PF13743">
    <property type="entry name" value="Thioredoxin_5"/>
    <property type="match status" value="1"/>
</dbReference>
<dbReference type="Proteomes" id="UP000196649">
    <property type="component" value="Unassembled WGS sequence"/>
</dbReference>
<accession>A0A210PA46</accession>
<evidence type="ECO:0008006" key="3">
    <source>
        <dbReference type="Google" id="ProtNLM"/>
    </source>
</evidence>
<dbReference type="Gene3D" id="3.40.30.10">
    <property type="entry name" value="Glutaredoxin"/>
    <property type="match status" value="1"/>
</dbReference>
<dbReference type="SUPFAM" id="SSF52833">
    <property type="entry name" value="Thioredoxin-like"/>
    <property type="match status" value="1"/>
</dbReference>
<proteinExistence type="predicted"/>
<protein>
    <recommendedName>
        <fullName evidence="3">Dithiol-disulfide isomerase</fullName>
    </recommendedName>
</protein>
<dbReference type="InterPro" id="IPR036249">
    <property type="entry name" value="Thioredoxin-like_sf"/>
</dbReference>
<dbReference type="RefSeq" id="WP_056967597.1">
    <property type="nucleotide sequence ID" value="NZ_LNUB01000011.1"/>
</dbReference>
<reference evidence="1 2" key="1">
    <citation type="submission" date="2017-03" db="EMBL/GenBank/DDBJ databases">
        <title>Genome sequence of Lactobacillus kimchii KACC 12383.</title>
        <authorList>
            <person name="Chun J."/>
        </authorList>
    </citation>
    <scope>NUCLEOTIDE SEQUENCE [LARGE SCALE GENOMIC DNA]</scope>
    <source>
        <strain evidence="1 2">KACC 12383</strain>
    </source>
</reference>
<dbReference type="AlphaFoldDB" id="A0A210PA46"/>
<organism evidence="1 2">
    <name type="scientific">Companilactobacillus kimchii</name>
    <dbReference type="NCBI Taxonomy" id="2801452"/>
    <lineage>
        <taxon>Bacteria</taxon>
        <taxon>Bacillati</taxon>
        <taxon>Bacillota</taxon>
        <taxon>Bacilli</taxon>
        <taxon>Lactobacillales</taxon>
        <taxon>Lactobacillaceae</taxon>
        <taxon>Companilactobacillus</taxon>
    </lineage>
</organism>